<name>A0A2G5VBV4_9PELO</name>
<feature type="compositionally biased region" description="Polar residues" evidence="1">
    <location>
        <begin position="1"/>
        <end position="10"/>
    </location>
</feature>
<comment type="caution">
    <text evidence="2">The sequence shown here is derived from an EMBL/GenBank/DDBJ whole genome shotgun (WGS) entry which is preliminary data.</text>
</comment>
<evidence type="ECO:0000313" key="2">
    <source>
        <dbReference type="EMBL" id="PIC49151.1"/>
    </source>
</evidence>
<protein>
    <submittedName>
        <fullName evidence="2">Uncharacterized protein</fullName>
    </submittedName>
</protein>
<gene>
    <name evidence="2" type="primary">Cnig_chr_II.g7850</name>
    <name evidence="2" type="ORF">B9Z55_007850</name>
</gene>
<sequence>MLLHQFSSSIDHPEDGGDNIPAQEHEINPDYEFERIEVEDTAHDLIRIEKKQWGQVKAIFAALFNRSPFLVLEFLHMDIEAQRKVHVGAHREESKP</sequence>
<evidence type="ECO:0000313" key="3">
    <source>
        <dbReference type="Proteomes" id="UP000230233"/>
    </source>
</evidence>
<evidence type="ECO:0000256" key="1">
    <source>
        <dbReference type="SAM" id="MobiDB-lite"/>
    </source>
</evidence>
<keyword evidence="3" id="KW-1185">Reference proteome</keyword>
<reference evidence="3" key="1">
    <citation type="submission" date="2017-10" db="EMBL/GenBank/DDBJ databases">
        <title>Rapid genome shrinkage in a self-fertile nematode reveals novel sperm competition proteins.</title>
        <authorList>
            <person name="Yin D."/>
            <person name="Schwarz E.M."/>
            <person name="Thomas C.G."/>
            <person name="Felde R.L."/>
            <person name="Korf I.F."/>
            <person name="Cutter A.D."/>
            <person name="Schartner C.M."/>
            <person name="Ralston E.J."/>
            <person name="Meyer B.J."/>
            <person name="Haag E.S."/>
        </authorList>
    </citation>
    <scope>NUCLEOTIDE SEQUENCE [LARGE SCALE GENOMIC DNA]</scope>
    <source>
        <strain evidence="3">JU1422</strain>
    </source>
</reference>
<accession>A0A2G5VBV4</accession>
<proteinExistence type="predicted"/>
<feature type="region of interest" description="Disordered" evidence="1">
    <location>
        <begin position="1"/>
        <end position="28"/>
    </location>
</feature>
<organism evidence="2 3">
    <name type="scientific">Caenorhabditis nigoni</name>
    <dbReference type="NCBI Taxonomy" id="1611254"/>
    <lineage>
        <taxon>Eukaryota</taxon>
        <taxon>Metazoa</taxon>
        <taxon>Ecdysozoa</taxon>
        <taxon>Nematoda</taxon>
        <taxon>Chromadorea</taxon>
        <taxon>Rhabditida</taxon>
        <taxon>Rhabditina</taxon>
        <taxon>Rhabditomorpha</taxon>
        <taxon>Rhabditoidea</taxon>
        <taxon>Rhabditidae</taxon>
        <taxon>Peloderinae</taxon>
        <taxon>Caenorhabditis</taxon>
    </lineage>
</organism>
<dbReference type="EMBL" id="PDUG01000002">
    <property type="protein sequence ID" value="PIC49151.1"/>
    <property type="molecule type" value="Genomic_DNA"/>
</dbReference>
<dbReference type="AlphaFoldDB" id="A0A2G5VBV4"/>
<dbReference type="Proteomes" id="UP000230233">
    <property type="component" value="Chromosome II"/>
</dbReference>